<feature type="compositionally biased region" description="Basic and acidic residues" evidence="1">
    <location>
        <begin position="25"/>
        <end position="41"/>
    </location>
</feature>
<accession>A0A0F9LVZ0</accession>
<name>A0A0F9LVZ0_9ZZZZ</name>
<evidence type="ECO:0000313" key="2">
    <source>
        <dbReference type="EMBL" id="KKM61257.1"/>
    </source>
</evidence>
<comment type="caution">
    <text evidence="2">The sequence shown here is derived from an EMBL/GenBank/DDBJ whole genome shotgun (WGS) entry which is preliminary data.</text>
</comment>
<gene>
    <name evidence="2" type="ORF">LCGC14_1533560</name>
</gene>
<organism evidence="2">
    <name type="scientific">marine sediment metagenome</name>
    <dbReference type="NCBI Taxonomy" id="412755"/>
    <lineage>
        <taxon>unclassified sequences</taxon>
        <taxon>metagenomes</taxon>
        <taxon>ecological metagenomes</taxon>
    </lineage>
</organism>
<dbReference type="EMBL" id="LAZR01011517">
    <property type="protein sequence ID" value="KKM61257.1"/>
    <property type="molecule type" value="Genomic_DNA"/>
</dbReference>
<protein>
    <submittedName>
        <fullName evidence="2">Uncharacterized protein</fullName>
    </submittedName>
</protein>
<dbReference type="AlphaFoldDB" id="A0A0F9LVZ0"/>
<reference evidence="2" key="1">
    <citation type="journal article" date="2015" name="Nature">
        <title>Complex archaea that bridge the gap between prokaryotes and eukaryotes.</title>
        <authorList>
            <person name="Spang A."/>
            <person name="Saw J.H."/>
            <person name="Jorgensen S.L."/>
            <person name="Zaremba-Niedzwiedzka K."/>
            <person name="Martijn J."/>
            <person name="Lind A.E."/>
            <person name="van Eijk R."/>
            <person name="Schleper C."/>
            <person name="Guy L."/>
            <person name="Ettema T.J."/>
        </authorList>
    </citation>
    <scope>NUCLEOTIDE SEQUENCE</scope>
</reference>
<feature type="region of interest" description="Disordered" evidence="1">
    <location>
        <begin position="1"/>
        <end position="41"/>
    </location>
</feature>
<evidence type="ECO:0000256" key="1">
    <source>
        <dbReference type="SAM" id="MobiDB-lite"/>
    </source>
</evidence>
<feature type="compositionally biased region" description="Basic and acidic residues" evidence="1">
    <location>
        <begin position="8"/>
        <end position="18"/>
    </location>
</feature>
<sequence>MSEPNNNELKKNIDKDSSIEAEPAEEQKEIETGTEIKEVKS</sequence>
<proteinExistence type="predicted"/>